<evidence type="ECO:0008006" key="5">
    <source>
        <dbReference type="Google" id="ProtNLM"/>
    </source>
</evidence>
<sequence length="68" mass="7511">MVSLQLLVRVWCLRARARAVCTAGHGTFGRQRKGDTRLAQEAQARPSGCDERRGTSAFGRCSTVFRVT</sequence>
<dbReference type="AlphaFoldDB" id="A0A6A3JK39"/>
<evidence type="ECO:0000256" key="2">
    <source>
        <dbReference type="SAM" id="SignalP"/>
    </source>
</evidence>
<protein>
    <recommendedName>
        <fullName evidence="5">Secreted protein</fullName>
    </recommendedName>
</protein>
<comment type="caution">
    <text evidence="3">The sequence shown here is derived from an EMBL/GenBank/DDBJ whole genome shotgun (WGS) entry which is preliminary data.</text>
</comment>
<accession>A0A6A3JK39</accession>
<gene>
    <name evidence="3" type="ORF">PF011_g17419</name>
</gene>
<feature type="region of interest" description="Disordered" evidence="1">
    <location>
        <begin position="32"/>
        <end position="51"/>
    </location>
</feature>
<reference evidence="3 4" key="1">
    <citation type="submission" date="2018-09" db="EMBL/GenBank/DDBJ databases">
        <title>Genomic investigation of the strawberry pathogen Phytophthora fragariae indicates pathogenicity is determined by transcriptional variation in three key races.</title>
        <authorList>
            <person name="Adams T.M."/>
            <person name="Armitage A.D."/>
            <person name="Sobczyk M.K."/>
            <person name="Bates H.J."/>
            <person name="Dunwell J.M."/>
            <person name="Nellist C.F."/>
            <person name="Harrison R.J."/>
        </authorList>
    </citation>
    <scope>NUCLEOTIDE SEQUENCE [LARGE SCALE GENOMIC DNA]</scope>
    <source>
        <strain evidence="3 4">SCRP245</strain>
    </source>
</reference>
<proteinExistence type="predicted"/>
<dbReference type="EMBL" id="QXFW01001315">
    <property type="protein sequence ID" value="KAE8992775.1"/>
    <property type="molecule type" value="Genomic_DNA"/>
</dbReference>
<evidence type="ECO:0000313" key="4">
    <source>
        <dbReference type="Proteomes" id="UP000460718"/>
    </source>
</evidence>
<dbReference type="Proteomes" id="UP000460718">
    <property type="component" value="Unassembled WGS sequence"/>
</dbReference>
<keyword evidence="2" id="KW-0732">Signal</keyword>
<feature type="signal peptide" evidence="2">
    <location>
        <begin position="1"/>
        <end position="19"/>
    </location>
</feature>
<name>A0A6A3JK39_9STRA</name>
<evidence type="ECO:0000313" key="3">
    <source>
        <dbReference type="EMBL" id="KAE8992775.1"/>
    </source>
</evidence>
<feature type="chain" id="PRO_5025677487" description="Secreted protein" evidence="2">
    <location>
        <begin position="20"/>
        <end position="68"/>
    </location>
</feature>
<evidence type="ECO:0000256" key="1">
    <source>
        <dbReference type="SAM" id="MobiDB-lite"/>
    </source>
</evidence>
<organism evidence="3 4">
    <name type="scientific">Phytophthora fragariae</name>
    <dbReference type="NCBI Taxonomy" id="53985"/>
    <lineage>
        <taxon>Eukaryota</taxon>
        <taxon>Sar</taxon>
        <taxon>Stramenopiles</taxon>
        <taxon>Oomycota</taxon>
        <taxon>Peronosporomycetes</taxon>
        <taxon>Peronosporales</taxon>
        <taxon>Peronosporaceae</taxon>
        <taxon>Phytophthora</taxon>
    </lineage>
</organism>